<comment type="caution">
    <text evidence="13">The sequence shown here is derived from an EMBL/GenBank/DDBJ whole genome shotgun (WGS) entry which is preliminary data.</text>
</comment>
<feature type="domain" description="HTH rpiR-type" evidence="11">
    <location>
        <begin position="349"/>
        <end position="425"/>
    </location>
</feature>
<proteinExistence type="inferred from homology"/>
<dbReference type="HAMAP" id="MF_00524">
    <property type="entry name" value="Glucokinase"/>
    <property type="match status" value="1"/>
</dbReference>
<dbReference type="InterPro" id="IPR050201">
    <property type="entry name" value="Bacterial_glucokinase"/>
</dbReference>
<dbReference type="Gene3D" id="3.40.50.10490">
    <property type="entry name" value="Glucose-6-phosphate isomerase like protein, domain 1"/>
    <property type="match status" value="1"/>
</dbReference>
<keyword evidence="4" id="KW-0805">Transcription regulation</keyword>
<dbReference type="PROSITE" id="PS00356">
    <property type="entry name" value="HTH_LACI_1"/>
    <property type="match status" value="1"/>
</dbReference>
<reference evidence="13" key="1">
    <citation type="submission" date="2020-08" db="EMBL/GenBank/DDBJ databases">
        <title>Novel species isolated from subtropical streams in China.</title>
        <authorList>
            <person name="Lu H."/>
        </authorList>
    </citation>
    <scope>NUCLEOTIDE SEQUENCE</scope>
    <source>
        <strain evidence="13">KACC 12607</strain>
    </source>
</reference>
<comment type="similarity">
    <text evidence="10">Belongs to the bacterial glucokinase family.</text>
</comment>
<dbReference type="InterPro" id="IPR035472">
    <property type="entry name" value="RpiR-like_SIS"/>
</dbReference>
<evidence type="ECO:0000256" key="7">
    <source>
        <dbReference type="ARBA" id="ARBA00023163"/>
    </source>
</evidence>
<protein>
    <recommendedName>
        <fullName evidence="10">Glucokinase</fullName>
        <ecNumber evidence="10">2.7.1.2</ecNumber>
    </recommendedName>
    <alternativeName>
        <fullName evidence="10">Glucose kinase</fullName>
    </alternativeName>
</protein>
<dbReference type="EMBL" id="JACOFV010000018">
    <property type="protein sequence ID" value="MBC3863892.1"/>
    <property type="molecule type" value="Genomic_DNA"/>
</dbReference>
<dbReference type="Proteomes" id="UP000634011">
    <property type="component" value="Unassembled WGS sequence"/>
</dbReference>
<dbReference type="GO" id="GO:0005829">
    <property type="term" value="C:cytosol"/>
    <property type="evidence" value="ECO:0007669"/>
    <property type="project" value="TreeGrafter"/>
</dbReference>
<dbReference type="Pfam" id="PF02685">
    <property type="entry name" value="Glucokinase"/>
    <property type="match status" value="1"/>
</dbReference>
<dbReference type="NCBIfam" id="NF001416">
    <property type="entry name" value="PRK00292.1-3"/>
    <property type="match status" value="1"/>
</dbReference>
<dbReference type="CDD" id="cd24008">
    <property type="entry name" value="ASKHA_NBD_GLK"/>
    <property type="match status" value="1"/>
</dbReference>
<dbReference type="PROSITE" id="PS51464">
    <property type="entry name" value="SIS"/>
    <property type="match status" value="1"/>
</dbReference>
<evidence type="ECO:0000256" key="5">
    <source>
        <dbReference type="ARBA" id="ARBA00023125"/>
    </source>
</evidence>
<comment type="similarity">
    <text evidence="1">In the N-terminal section; belongs to the bacterial glucokinase family.</text>
</comment>
<dbReference type="InterPro" id="IPR036388">
    <property type="entry name" value="WH-like_DNA-bd_sf"/>
</dbReference>
<dbReference type="InterPro" id="IPR001347">
    <property type="entry name" value="SIS_dom"/>
</dbReference>
<keyword evidence="6 10" id="KW-0324">Glycolysis</keyword>
<keyword evidence="8" id="KW-0511">Multifunctional enzyme</keyword>
<dbReference type="AlphaFoldDB" id="A0A923KJ85"/>
<keyword evidence="14" id="KW-1185">Reference proteome</keyword>
<dbReference type="InterPro" id="IPR009057">
    <property type="entry name" value="Homeodomain-like_sf"/>
</dbReference>
<keyword evidence="2 10" id="KW-0808">Transferase</keyword>
<evidence type="ECO:0000256" key="4">
    <source>
        <dbReference type="ARBA" id="ARBA00023015"/>
    </source>
</evidence>
<dbReference type="GO" id="GO:0004340">
    <property type="term" value="F:glucokinase activity"/>
    <property type="evidence" value="ECO:0007669"/>
    <property type="project" value="UniProtKB-UniRule"/>
</dbReference>
<organism evidence="13 14">
    <name type="scientific">Undibacterium jejuense</name>
    <dbReference type="NCBI Taxonomy" id="1344949"/>
    <lineage>
        <taxon>Bacteria</taxon>
        <taxon>Pseudomonadati</taxon>
        <taxon>Pseudomonadota</taxon>
        <taxon>Betaproteobacteria</taxon>
        <taxon>Burkholderiales</taxon>
        <taxon>Oxalobacteraceae</taxon>
        <taxon>Undibacterium</taxon>
    </lineage>
</organism>
<dbReference type="GO" id="GO:0006096">
    <property type="term" value="P:glycolytic process"/>
    <property type="evidence" value="ECO:0007669"/>
    <property type="project" value="UniProtKB-UniRule"/>
</dbReference>
<keyword evidence="10" id="KW-0547">Nucleotide-binding</keyword>
<dbReference type="CDD" id="cd05013">
    <property type="entry name" value="SIS_RpiR"/>
    <property type="match status" value="1"/>
</dbReference>
<dbReference type="PANTHER" id="PTHR47690">
    <property type="entry name" value="GLUCOKINASE"/>
    <property type="match status" value="1"/>
</dbReference>
<evidence type="ECO:0000313" key="13">
    <source>
        <dbReference type="EMBL" id="MBC3863892.1"/>
    </source>
</evidence>
<gene>
    <name evidence="10" type="primary">glk</name>
    <name evidence="13" type="ORF">H8K32_17430</name>
</gene>
<evidence type="ECO:0000256" key="9">
    <source>
        <dbReference type="ARBA" id="ARBA00049060"/>
    </source>
</evidence>
<keyword evidence="7" id="KW-0804">Transcription</keyword>
<comment type="caution">
    <text evidence="10">Lacks conserved residue(s) required for the propagation of feature annotation.</text>
</comment>
<dbReference type="Gene3D" id="1.10.10.10">
    <property type="entry name" value="Winged helix-like DNA-binding domain superfamily/Winged helix DNA-binding domain"/>
    <property type="match status" value="1"/>
</dbReference>
<dbReference type="RefSeq" id="WP_186913835.1">
    <property type="nucleotide sequence ID" value="NZ_JACOFV010000018.1"/>
</dbReference>
<keyword evidence="3 10" id="KW-0418">Kinase</keyword>
<evidence type="ECO:0000256" key="2">
    <source>
        <dbReference type="ARBA" id="ARBA00022679"/>
    </source>
</evidence>
<dbReference type="GO" id="GO:0005524">
    <property type="term" value="F:ATP binding"/>
    <property type="evidence" value="ECO:0007669"/>
    <property type="project" value="UniProtKB-UniRule"/>
</dbReference>
<evidence type="ECO:0000256" key="1">
    <source>
        <dbReference type="ARBA" id="ARBA00007693"/>
    </source>
</evidence>
<comment type="catalytic activity">
    <reaction evidence="9 10">
        <text>D-glucose + ATP = D-glucose 6-phosphate + ADP + H(+)</text>
        <dbReference type="Rhea" id="RHEA:17825"/>
        <dbReference type="ChEBI" id="CHEBI:4167"/>
        <dbReference type="ChEBI" id="CHEBI:15378"/>
        <dbReference type="ChEBI" id="CHEBI:30616"/>
        <dbReference type="ChEBI" id="CHEBI:61548"/>
        <dbReference type="ChEBI" id="CHEBI:456216"/>
        <dbReference type="EC" id="2.7.1.2"/>
    </reaction>
</comment>
<dbReference type="PROSITE" id="PS51071">
    <property type="entry name" value="HTH_RPIR"/>
    <property type="match status" value="1"/>
</dbReference>
<dbReference type="SUPFAM" id="SSF46689">
    <property type="entry name" value="Homeodomain-like"/>
    <property type="match status" value="1"/>
</dbReference>
<dbReference type="Gene3D" id="3.40.367.20">
    <property type="match status" value="1"/>
</dbReference>
<evidence type="ECO:0000259" key="12">
    <source>
        <dbReference type="PROSITE" id="PS51464"/>
    </source>
</evidence>
<accession>A0A923KJ85</accession>
<evidence type="ECO:0000256" key="3">
    <source>
        <dbReference type="ARBA" id="ARBA00022777"/>
    </source>
</evidence>
<dbReference type="Pfam" id="PF01380">
    <property type="entry name" value="SIS"/>
    <property type="match status" value="1"/>
</dbReference>
<dbReference type="SUPFAM" id="SSF53067">
    <property type="entry name" value="Actin-like ATPase domain"/>
    <property type="match status" value="1"/>
</dbReference>
<evidence type="ECO:0000256" key="10">
    <source>
        <dbReference type="HAMAP-Rule" id="MF_00524"/>
    </source>
</evidence>
<dbReference type="InterPro" id="IPR000281">
    <property type="entry name" value="HTH_RpiR"/>
</dbReference>
<feature type="domain" description="SIS" evidence="12">
    <location>
        <begin position="469"/>
        <end position="608"/>
    </location>
</feature>
<dbReference type="InterPro" id="IPR046348">
    <property type="entry name" value="SIS_dom_sf"/>
</dbReference>
<evidence type="ECO:0000256" key="8">
    <source>
        <dbReference type="ARBA" id="ARBA00023268"/>
    </source>
</evidence>
<dbReference type="PANTHER" id="PTHR47690:SF1">
    <property type="entry name" value="GLUCOKINASE"/>
    <property type="match status" value="1"/>
</dbReference>
<dbReference type="Pfam" id="PF01418">
    <property type="entry name" value="HTH_6"/>
    <property type="match status" value="1"/>
</dbReference>
<dbReference type="EC" id="2.7.1.2" evidence="10"/>
<evidence type="ECO:0000259" key="11">
    <source>
        <dbReference type="PROSITE" id="PS51071"/>
    </source>
</evidence>
<dbReference type="GO" id="GO:0003700">
    <property type="term" value="F:DNA-binding transcription factor activity"/>
    <property type="evidence" value="ECO:0007669"/>
    <property type="project" value="InterPro"/>
</dbReference>
<dbReference type="Gene3D" id="3.30.420.40">
    <property type="match status" value="1"/>
</dbReference>
<evidence type="ECO:0000256" key="6">
    <source>
        <dbReference type="ARBA" id="ARBA00023152"/>
    </source>
</evidence>
<dbReference type="NCBIfam" id="TIGR00749">
    <property type="entry name" value="glk"/>
    <property type="match status" value="1"/>
</dbReference>
<name>A0A923KJ85_9BURK</name>
<dbReference type="GO" id="GO:0005536">
    <property type="term" value="F:D-glucose binding"/>
    <property type="evidence" value="ECO:0007669"/>
    <property type="project" value="InterPro"/>
</dbReference>
<sequence length="630" mass="68413">MTENGLKEHAYTEQTYSQQNNGAGFSGGPRLLADIGATHARFTLETSHGVFEAVKVFKCDEYAGIIDLLKAYLDQHQAKRIHHAAFALANPIDGDYVRMTNRAWEFSIEDVRREFGLYTLLIVNDFTALAMSLPGLQPDDLMQVGGGKSVAKSVIGVLGPGTGLGVSGLIPTSDGFVTLGSEGGHVNFAPCDEREYAILQFAWKEWPHVSTERLISGPGLELIYRALADRNKQTVKPLAAQEIMHGALQEADPLCLESIDCFCGMLGSFSANLAVTLGAFGGIYIGGGIVPLMGERFHQSAFRSRFEAKGRFSSYLAQIPTYVITTPNPAFYGVSAILSEHLRGRSGDSSLMDRIQAIQAELTPAERRVATLVLENPRTVLNEAIVEIARLADVSQPTVIRFCRSMGFTGLADFKLKFASSLTGTIPVRHSQVRRSDSTHDLSAKVIDNTVSAILSFRDQMEVHAIDQAIALLRKANKVEFYAMGNSRAVALDGQHKFFRFRIPTAIYGDAHLFSMAAELLNPGDVVIVVSNSGKLPELLKAVDSALHAGADVIAIAPHQSPLAKKATVCLAVNHTEDNATFLSMISRILQLLLIDILTVGLSVDATHDEGSKQKELSHFSHLLISHLDS</sequence>
<keyword evidence="10" id="KW-0963">Cytoplasm</keyword>
<dbReference type="GO" id="GO:0003677">
    <property type="term" value="F:DNA binding"/>
    <property type="evidence" value="ECO:0007669"/>
    <property type="project" value="UniProtKB-KW"/>
</dbReference>
<evidence type="ECO:0000313" key="14">
    <source>
        <dbReference type="Proteomes" id="UP000634011"/>
    </source>
</evidence>
<dbReference type="InterPro" id="IPR003836">
    <property type="entry name" value="Glucokinase"/>
</dbReference>
<keyword evidence="5" id="KW-0238">DNA-binding</keyword>
<keyword evidence="10" id="KW-0067">ATP-binding</keyword>
<dbReference type="SUPFAM" id="SSF53697">
    <property type="entry name" value="SIS domain"/>
    <property type="match status" value="1"/>
</dbReference>
<dbReference type="InterPro" id="IPR043129">
    <property type="entry name" value="ATPase_NBD"/>
</dbReference>
<comment type="subcellular location">
    <subcellularLocation>
        <location evidence="10">Cytoplasm</location>
    </subcellularLocation>
</comment>